<dbReference type="SUPFAM" id="SSF81321">
    <property type="entry name" value="Family A G protein-coupled receptor-like"/>
    <property type="match status" value="1"/>
</dbReference>
<feature type="transmembrane region" description="Helical" evidence="1">
    <location>
        <begin position="245"/>
        <end position="264"/>
    </location>
</feature>
<evidence type="ECO:0000313" key="3">
    <source>
        <dbReference type="WBParaSite" id="HCON_00041205-00001"/>
    </source>
</evidence>
<protein>
    <submittedName>
        <fullName evidence="3">G protein-coupled receptor</fullName>
    </submittedName>
</protein>
<dbReference type="PANTHER" id="PTHR23021">
    <property type="entry name" value="SERPENTINE RECEPTOR, CLASS T"/>
    <property type="match status" value="1"/>
</dbReference>
<feature type="transmembrane region" description="Helical" evidence="1">
    <location>
        <begin position="148"/>
        <end position="165"/>
    </location>
</feature>
<dbReference type="OrthoDB" id="5834342at2759"/>
<feature type="transmembrane region" description="Helical" evidence="1">
    <location>
        <begin position="36"/>
        <end position="57"/>
    </location>
</feature>
<keyword evidence="1" id="KW-1133">Transmembrane helix</keyword>
<keyword evidence="2" id="KW-1185">Reference proteome</keyword>
<organism evidence="2 3">
    <name type="scientific">Haemonchus contortus</name>
    <name type="common">Barber pole worm</name>
    <dbReference type="NCBI Taxonomy" id="6289"/>
    <lineage>
        <taxon>Eukaryota</taxon>
        <taxon>Metazoa</taxon>
        <taxon>Ecdysozoa</taxon>
        <taxon>Nematoda</taxon>
        <taxon>Chromadorea</taxon>
        <taxon>Rhabditida</taxon>
        <taxon>Rhabditina</taxon>
        <taxon>Rhabditomorpha</taxon>
        <taxon>Strongyloidea</taxon>
        <taxon>Trichostrongylidae</taxon>
        <taxon>Haemonchus</taxon>
    </lineage>
</organism>
<dbReference type="PANTHER" id="PTHR23021:SF11">
    <property type="entry name" value="SERPENTINE RECEPTOR, CLASS T"/>
    <property type="match status" value="1"/>
</dbReference>
<keyword evidence="1" id="KW-0812">Transmembrane</keyword>
<feature type="transmembrane region" description="Helical" evidence="1">
    <location>
        <begin position="205"/>
        <end position="224"/>
    </location>
</feature>
<dbReference type="WBParaSite" id="HCON_00041205-00001">
    <property type="protein sequence ID" value="HCON_00041205-00001"/>
    <property type="gene ID" value="HCON_00041205"/>
</dbReference>
<dbReference type="InterPro" id="IPR019425">
    <property type="entry name" value="7TM_GPCR_serpentine_rcpt_Srt"/>
</dbReference>
<feature type="transmembrane region" description="Helical" evidence="1">
    <location>
        <begin position="103"/>
        <end position="128"/>
    </location>
</feature>
<name>A0A7I4Y2R7_HAECO</name>
<reference evidence="3" key="1">
    <citation type="submission" date="2020-12" db="UniProtKB">
        <authorList>
            <consortium name="WormBaseParasite"/>
        </authorList>
    </citation>
    <scope>IDENTIFICATION</scope>
    <source>
        <strain evidence="3">MHco3</strain>
    </source>
</reference>
<keyword evidence="1" id="KW-0472">Membrane</keyword>
<evidence type="ECO:0000256" key="1">
    <source>
        <dbReference type="SAM" id="Phobius"/>
    </source>
</evidence>
<feature type="transmembrane region" description="Helical" evidence="1">
    <location>
        <begin position="270"/>
        <end position="293"/>
    </location>
</feature>
<dbReference type="AlphaFoldDB" id="A0A7I4Y2R7"/>
<dbReference type="Proteomes" id="UP000025227">
    <property type="component" value="Unplaced"/>
</dbReference>
<dbReference type="OMA" id="GCFLYVY"/>
<accession>A0A7I4Y2R7</accession>
<sequence>MLYALLFGHRELYPSQQMYKCHGTVDAFYPNLGIGLMYLLMGVFCQIMYIPCIIVMARPPLFQMPCFKIMVYMGVVDVICLVICADLAGIWQITGQTYCHSPLVSYILGNISMGLWAATCFCCVFLAFNRTWELMIPSKAYIFEGRFMYFWILLPTCYFMFFTFFERPLLYDPRLHTFLFDPRTNISQQLDPHIYANLPHTINNSIVIVCLLAFYPIICASLAYQMKRNQASRISTMTKQIILQSMVICGCHFVGCFLYVYTQYFPVPSIFTIISNLAWIGNHGLPGIVYLSLNKTIRCRVLALIGIQRTEVSKIIIKPHTHTFGHP</sequence>
<dbReference type="Pfam" id="PF10321">
    <property type="entry name" value="7TM_GPCR_Srt"/>
    <property type="match status" value="1"/>
</dbReference>
<dbReference type="Gene3D" id="1.20.1070.10">
    <property type="entry name" value="Rhodopsin 7-helix transmembrane proteins"/>
    <property type="match status" value="1"/>
</dbReference>
<feature type="transmembrane region" description="Helical" evidence="1">
    <location>
        <begin position="69"/>
        <end position="91"/>
    </location>
</feature>
<proteinExistence type="predicted"/>
<evidence type="ECO:0000313" key="2">
    <source>
        <dbReference type="Proteomes" id="UP000025227"/>
    </source>
</evidence>